<dbReference type="AlphaFoldDB" id="A0A0C3KL85"/>
<keyword evidence="2" id="KW-1185">Reference proteome</keyword>
<name>A0A0C3KL85_PISTI</name>
<gene>
    <name evidence="1" type="ORF">M404DRAFT_21301</name>
</gene>
<dbReference type="STRING" id="870435.A0A0C3KL85"/>
<evidence type="ECO:0000313" key="1">
    <source>
        <dbReference type="EMBL" id="KIO10337.1"/>
    </source>
</evidence>
<accession>A0A0C3KL85</accession>
<dbReference type="InParanoid" id="A0A0C3KL85"/>
<dbReference type="OrthoDB" id="2649786at2759"/>
<reference evidence="2" key="2">
    <citation type="submission" date="2015-01" db="EMBL/GenBank/DDBJ databases">
        <title>Evolutionary Origins and Diversification of the Mycorrhizal Mutualists.</title>
        <authorList>
            <consortium name="DOE Joint Genome Institute"/>
            <consortium name="Mycorrhizal Genomics Consortium"/>
            <person name="Kohler A."/>
            <person name="Kuo A."/>
            <person name="Nagy L.G."/>
            <person name="Floudas D."/>
            <person name="Copeland A."/>
            <person name="Barry K.W."/>
            <person name="Cichocki N."/>
            <person name="Veneault-Fourrey C."/>
            <person name="LaButti K."/>
            <person name="Lindquist E.A."/>
            <person name="Lipzen A."/>
            <person name="Lundell T."/>
            <person name="Morin E."/>
            <person name="Murat C."/>
            <person name="Riley R."/>
            <person name="Ohm R."/>
            <person name="Sun H."/>
            <person name="Tunlid A."/>
            <person name="Henrissat B."/>
            <person name="Grigoriev I.V."/>
            <person name="Hibbett D.S."/>
            <person name="Martin F."/>
        </authorList>
    </citation>
    <scope>NUCLEOTIDE SEQUENCE [LARGE SCALE GENOMIC DNA]</scope>
    <source>
        <strain evidence="2">Marx 270</strain>
    </source>
</reference>
<proteinExistence type="predicted"/>
<evidence type="ECO:0000313" key="2">
    <source>
        <dbReference type="Proteomes" id="UP000054217"/>
    </source>
</evidence>
<dbReference type="HOGENOM" id="CLU_1031034_0_0_1"/>
<organism evidence="1 2">
    <name type="scientific">Pisolithus tinctorius Marx 270</name>
    <dbReference type="NCBI Taxonomy" id="870435"/>
    <lineage>
        <taxon>Eukaryota</taxon>
        <taxon>Fungi</taxon>
        <taxon>Dikarya</taxon>
        <taxon>Basidiomycota</taxon>
        <taxon>Agaricomycotina</taxon>
        <taxon>Agaricomycetes</taxon>
        <taxon>Agaricomycetidae</taxon>
        <taxon>Boletales</taxon>
        <taxon>Sclerodermatineae</taxon>
        <taxon>Pisolithaceae</taxon>
        <taxon>Pisolithus</taxon>
    </lineage>
</organism>
<sequence length="270" mass="30558">MKLEKDQSPCARLMLSLRDAAVELALAALKIDENYRLGPRRPTDINRQLDEISRDLAYVDTLLAELWLLLLRYKQTSVYHFGDFLPSKKTSDLASVYHSQPINDTCPQPADFPPGNEELECLWLSEDSDGPCSHRFENRKDFIDHLNRSHEVNGTAKRKIPCRWLLGPHDLSTFTLKPPLRALIPGAENVIPVTMCSRGTSKYTPIEFLESHDPKGTMPFVKAILYTQYPVFVDYSIEEPEVDASWRWVPSLGSSALELDPAEGSEAAQE</sequence>
<protein>
    <submittedName>
        <fullName evidence="1">Uncharacterized protein</fullName>
    </submittedName>
</protein>
<dbReference type="Proteomes" id="UP000054217">
    <property type="component" value="Unassembled WGS sequence"/>
</dbReference>
<reference evidence="1 2" key="1">
    <citation type="submission" date="2014-04" db="EMBL/GenBank/DDBJ databases">
        <authorList>
            <consortium name="DOE Joint Genome Institute"/>
            <person name="Kuo A."/>
            <person name="Kohler A."/>
            <person name="Costa M.D."/>
            <person name="Nagy L.G."/>
            <person name="Floudas D."/>
            <person name="Copeland A."/>
            <person name="Barry K.W."/>
            <person name="Cichocki N."/>
            <person name="Veneault-Fourrey C."/>
            <person name="LaButti K."/>
            <person name="Lindquist E.A."/>
            <person name="Lipzen A."/>
            <person name="Lundell T."/>
            <person name="Morin E."/>
            <person name="Murat C."/>
            <person name="Sun H."/>
            <person name="Tunlid A."/>
            <person name="Henrissat B."/>
            <person name="Grigoriev I.V."/>
            <person name="Hibbett D.S."/>
            <person name="Martin F."/>
            <person name="Nordberg H.P."/>
            <person name="Cantor M.N."/>
            <person name="Hua S.X."/>
        </authorList>
    </citation>
    <scope>NUCLEOTIDE SEQUENCE [LARGE SCALE GENOMIC DNA]</scope>
    <source>
        <strain evidence="1 2">Marx 270</strain>
    </source>
</reference>
<dbReference type="EMBL" id="KN831952">
    <property type="protein sequence ID" value="KIO10337.1"/>
    <property type="molecule type" value="Genomic_DNA"/>
</dbReference>